<feature type="transmembrane region" description="Helical" evidence="6">
    <location>
        <begin position="269"/>
        <end position="291"/>
    </location>
</feature>
<evidence type="ECO:0000256" key="3">
    <source>
        <dbReference type="ARBA" id="ARBA00022692"/>
    </source>
</evidence>
<gene>
    <name evidence="7" type="ORF">ENJ12_11685</name>
</gene>
<comment type="caution">
    <text evidence="7">The sequence shown here is derived from an EMBL/GenBank/DDBJ whole genome shotgun (WGS) entry which is preliminary data.</text>
</comment>
<feature type="transmembrane region" description="Helical" evidence="6">
    <location>
        <begin position="68"/>
        <end position="92"/>
    </location>
</feature>
<protein>
    <submittedName>
        <fullName evidence="7">Flippase-like domain-containing protein</fullName>
    </submittedName>
</protein>
<feature type="transmembrane region" description="Helical" evidence="6">
    <location>
        <begin position="104"/>
        <end position="122"/>
    </location>
</feature>
<keyword evidence="4 6" id="KW-1133">Transmembrane helix</keyword>
<organism evidence="7">
    <name type="scientific">Thiolapillus brandeum</name>
    <dbReference type="NCBI Taxonomy" id="1076588"/>
    <lineage>
        <taxon>Bacteria</taxon>
        <taxon>Pseudomonadati</taxon>
        <taxon>Pseudomonadota</taxon>
        <taxon>Gammaproteobacteria</taxon>
        <taxon>Chromatiales</taxon>
        <taxon>Sedimenticolaceae</taxon>
        <taxon>Thiolapillus</taxon>
    </lineage>
</organism>
<keyword evidence="5 6" id="KW-0472">Membrane</keyword>
<name>A0A831RZ76_9GAMM</name>
<dbReference type="InterPro" id="IPR022791">
    <property type="entry name" value="L-PG_synthase/AglD"/>
</dbReference>
<feature type="transmembrane region" description="Helical" evidence="6">
    <location>
        <begin position="238"/>
        <end position="262"/>
    </location>
</feature>
<proteinExistence type="predicted"/>
<dbReference type="Pfam" id="PF03706">
    <property type="entry name" value="LPG_synthase_TM"/>
    <property type="match status" value="1"/>
</dbReference>
<keyword evidence="3 6" id="KW-0812">Transmembrane</keyword>
<dbReference type="PANTHER" id="PTHR40277">
    <property type="entry name" value="BLL5419 PROTEIN"/>
    <property type="match status" value="1"/>
</dbReference>
<dbReference type="Proteomes" id="UP000886339">
    <property type="component" value="Unassembled WGS sequence"/>
</dbReference>
<dbReference type="GO" id="GO:0005886">
    <property type="term" value="C:plasma membrane"/>
    <property type="evidence" value="ECO:0007669"/>
    <property type="project" value="UniProtKB-SubCell"/>
</dbReference>
<reference evidence="7" key="1">
    <citation type="journal article" date="2020" name="mSystems">
        <title>Genome- and Community-Level Interaction Insights into Carbon Utilization and Element Cycling Functions of Hydrothermarchaeota in Hydrothermal Sediment.</title>
        <authorList>
            <person name="Zhou Z."/>
            <person name="Liu Y."/>
            <person name="Xu W."/>
            <person name="Pan J."/>
            <person name="Luo Z.H."/>
            <person name="Li M."/>
        </authorList>
    </citation>
    <scope>NUCLEOTIDE SEQUENCE [LARGE SCALE GENOMIC DNA]</scope>
    <source>
        <strain evidence="7">HyVt-458</strain>
    </source>
</reference>
<feature type="transmembrane region" description="Helical" evidence="6">
    <location>
        <begin position="155"/>
        <end position="176"/>
    </location>
</feature>
<sequence>MRNGRWRYPCNWKYKNESGFGGDLVFSYGEKTGKWLLLLLKFSVTVSLIGIAVAYVDFEKSVQYVEKLSYGSFLLATLSLVVQIFVLGLRWQKILIPFHGHNPSYFYSLRIVFIGFFFNQTLPSSIGGDAMRAWEAYKCGLPPRTAVNSVLLERFSGLFTLVLIMAAALPLIWPYLESSVIRWTLVATVPLFAGIFVLILMLDRMPASIRHFSLVKKAATLSHDLRSVLANTEVTLQMLFLGIVSNLLSVASVWSLGIGLGLDVALLNYMALVPAAILITVLPISVAGWGVREGAMVVLFTSVGVDREASLVLSLLFGVSMLVASLPGGIFWLGDRSRLPDMPADPLKPYLQD</sequence>
<accession>A0A831RZ76</accession>
<feature type="transmembrane region" description="Helical" evidence="6">
    <location>
        <begin position="35"/>
        <end position="56"/>
    </location>
</feature>
<comment type="subcellular location">
    <subcellularLocation>
        <location evidence="1">Cell membrane</location>
        <topology evidence="1">Multi-pass membrane protein</topology>
    </subcellularLocation>
</comment>
<feature type="transmembrane region" description="Helical" evidence="6">
    <location>
        <begin position="311"/>
        <end position="333"/>
    </location>
</feature>
<feature type="transmembrane region" description="Helical" evidence="6">
    <location>
        <begin position="183"/>
        <end position="202"/>
    </location>
</feature>
<keyword evidence="2" id="KW-1003">Cell membrane</keyword>
<evidence type="ECO:0000256" key="5">
    <source>
        <dbReference type="ARBA" id="ARBA00023136"/>
    </source>
</evidence>
<dbReference type="NCBIfam" id="TIGR00374">
    <property type="entry name" value="flippase-like domain"/>
    <property type="match status" value="1"/>
</dbReference>
<dbReference type="EMBL" id="DRLF01000402">
    <property type="protein sequence ID" value="HEC07510.1"/>
    <property type="molecule type" value="Genomic_DNA"/>
</dbReference>
<evidence type="ECO:0000256" key="6">
    <source>
        <dbReference type="SAM" id="Phobius"/>
    </source>
</evidence>
<dbReference type="AlphaFoldDB" id="A0A831RZ76"/>
<dbReference type="PANTHER" id="PTHR40277:SF1">
    <property type="entry name" value="BLL5419 PROTEIN"/>
    <property type="match status" value="1"/>
</dbReference>
<evidence type="ECO:0000313" key="7">
    <source>
        <dbReference type="EMBL" id="HEC07510.1"/>
    </source>
</evidence>
<evidence type="ECO:0000256" key="4">
    <source>
        <dbReference type="ARBA" id="ARBA00022989"/>
    </source>
</evidence>
<evidence type="ECO:0000256" key="2">
    <source>
        <dbReference type="ARBA" id="ARBA00022475"/>
    </source>
</evidence>
<evidence type="ECO:0000256" key="1">
    <source>
        <dbReference type="ARBA" id="ARBA00004651"/>
    </source>
</evidence>